<proteinExistence type="predicted"/>
<dbReference type="GO" id="GO:0004867">
    <property type="term" value="F:serine-type endopeptidase inhibitor activity"/>
    <property type="evidence" value="ECO:0007669"/>
    <property type="project" value="UniProtKB-UniRule"/>
</dbReference>
<keyword evidence="8 13" id="KW-0094">Blood coagulation</keyword>
<protein>
    <recommendedName>
        <fullName evidence="13">Tissue factor pathway inhibitor</fullName>
    </recommendedName>
</protein>
<evidence type="ECO:0000313" key="15">
    <source>
        <dbReference type="EMBL" id="KAF6302156.1"/>
    </source>
</evidence>
<keyword evidence="7 13" id="KW-0722">Serine protease inhibitor</keyword>
<gene>
    <name evidence="16" type="primary">TFPI2</name>
    <name evidence="15" type="ORF">mRhiFer1_016828</name>
</gene>
<dbReference type="FunFam" id="4.10.410.10:FF:000004">
    <property type="entry name" value="Tissue factor pathway inhibitor"/>
    <property type="match status" value="1"/>
</dbReference>
<dbReference type="GO" id="GO:0005615">
    <property type="term" value="C:extracellular space"/>
    <property type="evidence" value="ECO:0007669"/>
    <property type="project" value="TreeGrafter"/>
</dbReference>
<keyword evidence="9" id="KW-1015">Disulfide bond</keyword>
<dbReference type="PANTHER" id="PTHR10083:SF374">
    <property type="entry name" value="BPTI_KUNITZ INHIBITOR DOMAIN-CONTAINING PROTEIN"/>
    <property type="match status" value="1"/>
</dbReference>
<feature type="signal peptide" evidence="13">
    <location>
        <begin position="1"/>
        <end position="22"/>
    </location>
</feature>
<keyword evidence="4 13" id="KW-0356">Hemostasis</keyword>
<reference evidence="16" key="5">
    <citation type="submission" date="2025-05" db="UniProtKB">
        <authorList>
            <consortium name="Ensembl"/>
        </authorList>
    </citation>
    <scope>IDENTIFICATION</scope>
</reference>
<evidence type="ECO:0000256" key="2">
    <source>
        <dbReference type="ARBA" id="ARBA00022525"/>
    </source>
</evidence>
<dbReference type="GeneTree" id="ENSGT00940000159917"/>
<evidence type="ECO:0000256" key="7">
    <source>
        <dbReference type="ARBA" id="ARBA00022900"/>
    </source>
</evidence>
<evidence type="ECO:0000256" key="13">
    <source>
        <dbReference type="PIRNR" id="PIRNR001620"/>
    </source>
</evidence>
<dbReference type="PANTHER" id="PTHR10083">
    <property type="entry name" value="KUNITZ-TYPE PROTEASE INHIBITOR-RELATED"/>
    <property type="match status" value="1"/>
</dbReference>
<dbReference type="CDD" id="cd22616">
    <property type="entry name" value="Kunitz_TFPI2_1-like"/>
    <property type="match status" value="1"/>
</dbReference>
<evidence type="ECO:0000256" key="10">
    <source>
        <dbReference type="ARBA" id="ARBA00023180"/>
    </source>
</evidence>
<evidence type="ECO:0000259" key="14">
    <source>
        <dbReference type="PROSITE" id="PS50279"/>
    </source>
</evidence>
<evidence type="ECO:0000313" key="17">
    <source>
        <dbReference type="Proteomes" id="UP000472240"/>
    </source>
</evidence>
<evidence type="ECO:0000256" key="11">
    <source>
        <dbReference type="ARBA" id="ARBA00060238"/>
    </source>
</evidence>
<keyword evidence="2" id="KW-0964">Secreted</keyword>
<dbReference type="FunFam" id="4.10.410.10:FF:000018">
    <property type="entry name" value="Tissue factor pathway inhibitor"/>
    <property type="match status" value="1"/>
</dbReference>
<dbReference type="SMART" id="SM00131">
    <property type="entry name" value="KU"/>
    <property type="match status" value="3"/>
</dbReference>
<accession>A0A671F909</accession>
<feature type="domain" description="BPTI/Kunitz inhibitor" evidence="14">
    <location>
        <begin position="96"/>
        <end position="146"/>
    </location>
</feature>
<reference evidence="16 17" key="1">
    <citation type="journal article" date="2015" name="Annu Rev Anim Biosci">
        <title>The Genome 10K Project: a way forward.</title>
        <authorList>
            <person name="Koepfli K.P."/>
            <person name="Paten B."/>
            <person name="O'Brien S.J."/>
            <person name="Koepfli K.P."/>
            <person name="Paten B."/>
            <person name="Antunes A."/>
            <person name="Belov K."/>
            <person name="Bustamante C."/>
            <person name="Castoe T.A."/>
            <person name="Clawson H."/>
            <person name="Crawford A.J."/>
            <person name="Diekhans M."/>
            <person name="Distel D."/>
            <person name="Durbin R."/>
            <person name="Earl D."/>
            <person name="Fujita M.K."/>
            <person name="Gamble T."/>
            <person name="Georges A."/>
            <person name="Gemmell N."/>
            <person name="Gilbert M.T."/>
            <person name="Graves J.M."/>
            <person name="Green R.E."/>
            <person name="Hickey G."/>
            <person name="Jarvis E.D."/>
            <person name="Johnson W."/>
            <person name="Komissarov A."/>
            <person name="Korf I."/>
            <person name="Kuhn R."/>
            <person name="Larkin D.M."/>
            <person name="Lewin H."/>
            <person name="Lopez J.V."/>
            <person name="Ma J."/>
            <person name="Marques-Bonet T."/>
            <person name="Miller W."/>
            <person name="Murphy R."/>
            <person name="Pevzner P."/>
            <person name="Shapiro B."/>
            <person name="Steiner C."/>
            <person name="Tamazian G."/>
            <person name="Venkatesh B."/>
            <person name="Wang J."/>
            <person name="Wayne R."/>
            <person name="Wiley E."/>
            <person name="Yang H."/>
            <person name="Zhang G."/>
            <person name="Haussler D."/>
            <person name="Ryder O."/>
            <person name="O'Brien S.J."/>
        </authorList>
    </citation>
    <scope>NUCLEOTIDE SEQUENCE</scope>
</reference>
<dbReference type="InterPro" id="IPR002223">
    <property type="entry name" value="Kunitz_BPTI"/>
</dbReference>
<evidence type="ECO:0000256" key="12">
    <source>
        <dbReference type="ARBA" id="ARBA00065443"/>
    </source>
</evidence>
<dbReference type="AlphaFoldDB" id="A0A671F909"/>
<dbReference type="OMA" id="REEYFFN"/>
<reference evidence="16 17" key="3">
    <citation type="submission" date="2018-12" db="EMBL/GenBank/DDBJ databases">
        <title>G10K-VGP greater horseshoe bat female genome, primary haplotype.</title>
        <authorList>
            <person name="Teeling E."/>
            <person name="Myers G."/>
            <person name="Vernes S."/>
            <person name="Pippel M."/>
            <person name="Winkler S."/>
            <person name="Fedrigo O."/>
            <person name="Rhie A."/>
            <person name="Koren S."/>
            <person name="Phillippy A."/>
            <person name="Lewin H."/>
            <person name="Damas J."/>
            <person name="Howe K."/>
            <person name="Mountcastle J."/>
            <person name="Jarvis E.D."/>
        </authorList>
    </citation>
    <scope>NUCLEOTIDE SEQUENCE [LARGE SCALE GENOMIC DNA]</scope>
</reference>
<dbReference type="PROSITE" id="PS50279">
    <property type="entry name" value="BPTI_KUNITZ_2"/>
    <property type="match status" value="3"/>
</dbReference>
<comment type="function">
    <text evidence="11">May play a role in the regulation of plasmin-mediated matrix remodeling. Inhibits trypsin, plasmin, factor VIIa/tissue factor and weakly factor Xa. Has no effect on thrombin.</text>
</comment>
<evidence type="ECO:0000256" key="3">
    <source>
        <dbReference type="ARBA" id="ARBA00022690"/>
    </source>
</evidence>
<dbReference type="FunFam" id="4.10.410.10:FF:000011">
    <property type="entry name" value="Tissue factor pathway inhibitor"/>
    <property type="match status" value="1"/>
</dbReference>
<dbReference type="EMBL" id="JACAGC010000019">
    <property type="protein sequence ID" value="KAF6302156.1"/>
    <property type="molecule type" value="Genomic_DNA"/>
</dbReference>
<evidence type="ECO:0000313" key="16">
    <source>
        <dbReference type="Ensembl" id="ENSRFEP00010022157.1"/>
    </source>
</evidence>
<reference evidence="15 18" key="4">
    <citation type="journal article" date="2020" name="Nature">
        <title>Six reference-quality genomes reveal evolution of bat adaptations.</title>
        <authorList>
            <person name="Jebb D."/>
            <person name="Huang Z."/>
            <person name="Pippel M."/>
            <person name="Hughes G.M."/>
            <person name="Lavrichenko K."/>
            <person name="Devanna P."/>
            <person name="Winkler S."/>
            <person name="Jermiin L.S."/>
            <person name="Skirmuntt E.C."/>
            <person name="Katzourakis A."/>
            <person name="Burkitt-Gray L."/>
            <person name="Ray D.A."/>
            <person name="Sullivan K.A.M."/>
            <person name="Roscito J.G."/>
            <person name="Kirilenko B.M."/>
            <person name="Davalos L.M."/>
            <person name="Corthals A.P."/>
            <person name="Power M.L."/>
            <person name="Jones G."/>
            <person name="Ransome R.D."/>
            <person name="Dechmann D.K.N."/>
            <person name="Locatelli A.G."/>
            <person name="Puechmaille S.J."/>
            <person name="Fedrigo O."/>
            <person name="Jarvis E.D."/>
            <person name="Hiller M."/>
            <person name="Vernes S.C."/>
            <person name="Myers E.W."/>
            <person name="Teeling E.C."/>
        </authorList>
    </citation>
    <scope>NUCLEOTIDE SEQUENCE [LARGE SCALE GENOMIC DNA]</scope>
    <source>
        <strain evidence="15">MRhiFer1</strain>
        <tissue evidence="15">Lung</tissue>
    </source>
</reference>
<evidence type="ECO:0000313" key="18">
    <source>
        <dbReference type="Proteomes" id="UP000585614"/>
    </source>
</evidence>
<dbReference type="GO" id="GO:0007596">
    <property type="term" value="P:blood coagulation"/>
    <property type="evidence" value="ECO:0007669"/>
    <property type="project" value="UniProtKB-UniRule"/>
</dbReference>
<keyword evidence="10" id="KW-0325">Glycoprotein</keyword>
<dbReference type="SUPFAM" id="SSF57362">
    <property type="entry name" value="BPTI-like"/>
    <property type="match status" value="3"/>
</dbReference>
<evidence type="ECO:0000256" key="9">
    <source>
        <dbReference type="ARBA" id="ARBA00023157"/>
    </source>
</evidence>
<sequence>MDPTGTLGLLVLPLLVMGTALGDVTQDRPGNNAEVCLLPPEVGPCRARIPSFYYDRYTQSCRQFMYGGCEGNANNFESPEACEEACWKIEKVPKICRLEVGEGQCGETRGNYFFNLSSMACEKFMSGGCHRSGNQFPDEATCRDFCTPKKRKYYFYGPLYCYSPKDEGLCSASVTRYHFNPRHKTCEAFTYTGCGGNHNNFDSIKDCKRVCVKGLKKKKSKKMPKFLFTNRNLEIQKKRF</sequence>
<keyword evidence="5 13" id="KW-0732">Signal</keyword>
<dbReference type="PIRSF" id="PIRSF001620">
    <property type="entry name" value="TFPI"/>
    <property type="match status" value="1"/>
</dbReference>
<dbReference type="InterPro" id="IPR036880">
    <property type="entry name" value="Kunitz_BPTI_sf"/>
</dbReference>
<evidence type="ECO:0000256" key="8">
    <source>
        <dbReference type="ARBA" id="ARBA00023084"/>
    </source>
</evidence>
<dbReference type="InterPro" id="IPR008296">
    <property type="entry name" value="TFPI-like"/>
</dbReference>
<evidence type="ECO:0000256" key="5">
    <source>
        <dbReference type="ARBA" id="ARBA00022729"/>
    </source>
</evidence>
<dbReference type="Gene3D" id="4.10.410.10">
    <property type="entry name" value="Pancreatic trypsin inhibitor Kunitz domain"/>
    <property type="match status" value="3"/>
</dbReference>
<keyword evidence="17" id="KW-1185">Reference proteome</keyword>
<keyword evidence="3 13" id="KW-0646">Protease inhibitor</keyword>
<name>A0A671F909_RHIFE</name>
<dbReference type="InterPro" id="IPR050098">
    <property type="entry name" value="TFPI/VKTCI-like"/>
</dbReference>
<organism evidence="16 17">
    <name type="scientific">Rhinolophus ferrumequinum</name>
    <name type="common">Greater horseshoe bat</name>
    <dbReference type="NCBI Taxonomy" id="59479"/>
    <lineage>
        <taxon>Eukaryota</taxon>
        <taxon>Metazoa</taxon>
        <taxon>Chordata</taxon>
        <taxon>Craniata</taxon>
        <taxon>Vertebrata</taxon>
        <taxon>Euteleostomi</taxon>
        <taxon>Mammalia</taxon>
        <taxon>Eutheria</taxon>
        <taxon>Laurasiatheria</taxon>
        <taxon>Chiroptera</taxon>
        <taxon>Yinpterochiroptera</taxon>
        <taxon>Rhinolophoidea</taxon>
        <taxon>Rhinolophidae</taxon>
        <taxon>Rhinolophinae</taxon>
        <taxon>Rhinolophus</taxon>
    </lineage>
</organism>
<dbReference type="Proteomes" id="UP000585614">
    <property type="component" value="Unassembled WGS sequence"/>
</dbReference>
<comment type="subcellular location">
    <subcellularLocation>
        <location evidence="1 13">Secreted</location>
    </subcellularLocation>
</comment>
<evidence type="ECO:0000256" key="1">
    <source>
        <dbReference type="ARBA" id="ARBA00004613"/>
    </source>
</evidence>
<comment type="subunit">
    <text evidence="12">Finds in a complex with ABCB1, TFPI2 and PPP2R3C; leading to the dephosphorylation of ABCB1.</text>
</comment>
<dbReference type="InterPro" id="IPR020901">
    <property type="entry name" value="Prtase_inh_Kunz-CS"/>
</dbReference>
<dbReference type="Ensembl" id="ENSRFET00010024109.1">
    <property type="protein sequence ID" value="ENSRFEP00010022157.1"/>
    <property type="gene ID" value="ENSRFEG00010014830.1"/>
</dbReference>
<feature type="domain" description="BPTI/Kunitz inhibitor" evidence="14">
    <location>
        <begin position="161"/>
        <end position="211"/>
    </location>
</feature>
<dbReference type="PROSITE" id="PS00280">
    <property type="entry name" value="BPTI_KUNITZ_1"/>
    <property type="match status" value="2"/>
</dbReference>
<reference evidence="16 17" key="2">
    <citation type="journal article" date="2018" name="Annu Rev Anim Biosci">
        <title>Bat Biology, Genomes, and the Bat1K Project: To Generate Chromosome-Level Genomes for All Living Bat Species.</title>
        <authorList>
            <person name="Teeling E.C."/>
            <person name="Vernes S.C."/>
            <person name="Davalos L.M."/>
            <person name="Ray D.A."/>
            <person name="Gilbert M.T.P."/>
            <person name="Myers E."/>
        </authorList>
    </citation>
    <scope>NUCLEOTIDE SEQUENCE</scope>
</reference>
<dbReference type="Proteomes" id="UP000472240">
    <property type="component" value="Chromosome 20"/>
</dbReference>
<evidence type="ECO:0000256" key="6">
    <source>
        <dbReference type="ARBA" id="ARBA00022737"/>
    </source>
</evidence>
<dbReference type="PRINTS" id="PR00759">
    <property type="entry name" value="BASICPTASE"/>
</dbReference>
<dbReference type="CDD" id="cd22615">
    <property type="entry name" value="Kunitz_TFPI1_TFPI2_3-like"/>
    <property type="match status" value="1"/>
</dbReference>
<feature type="domain" description="BPTI/Kunitz inhibitor" evidence="14">
    <location>
        <begin position="36"/>
        <end position="86"/>
    </location>
</feature>
<keyword evidence="6" id="KW-0677">Repeat</keyword>
<dbReference type="Pfam" id="PF00014">
    <property type="entry name" value="Kunitz_BPTI"/>
    <property type="match status" value="3"/>
</dbReference>
<feature type="chain" id="PRO_5044535967" description="Tissue factor pathway inhibitor" evidence="13">
    <location>
        <begin position="23"/>
        <end position="240"/>
    </location>
</feature>
<evidence type="ECO:0000256" key="4">
    <source>
        <dbReference type="ARBA" id="ARBA00022696"/>
    </source>
</evidence>